<dbReference type="KEGG" id="spaa:SPAPADRAFT_61643"/>
<feature type="compositionally biased region" description="Basic and acidic residues" evidence="1">
    <location>
        <begin position="544"/>
        <end position="568"/>
    </location>
</feature>
<reference evidence="2 3" key="1">
    <citation type="journal article" date="2011" name="Proc. Natl. Acad. Sci. U.S.A.">
        <title>Comparative genomics of xylose-fermenting fungi for enhanced biofuel production.</title>
        <authorList>
            <person name="Wohlbach D.J."/>
            <person name="Kuo A."/>
            <person name="Sato T.K."/>
            <person name="Potts K.M."/>
            <person name="Salamov A.A."/>
            <person name="LaButti K.M."/>
            <person name="Sun H."/>
            <person name="Clum A."/>
            <person name="Pangilinan J.L."/>
            <person name="Lindquist E.A."/>
            <person name="Lucas S."/>
            <person name="Lapidus A."/>
            <person name="Jin M."/>
            <person name="Gunawan C."/>
            <person name="Balan V."/>
            <person name="Dale B.E."/>
            <person name="Jeffries T.W."/>
            <person name="Zinkel R."/>
            <person name="Barry K.W."/>
            <person name="Grigoriev I.V."/>
            <person name="Gasch A.P."/>
        </authorList>
    </citation>
    <scope>NUCLEOTIDE SEQUENCE [LARGE SCALE GENOMIC DNA]</scope>
    <source>
        <strain evidence="3">NRRL Y-27907 / 11-Y1</strain>
    </source>
</reference>
<feature type="region of interest" description="Disordered" evidence="1">
    <location>
        <begin position="544"/>
        <end position="581"/>
    </location>
</feature>
<proteinExistence type="predicted"/>
<dbReference type="InParanoid" id="G3ANU7"/>
<dbReference type="OrthoDB" id="5396786at2759"/>
<dbReference type="AlphaFoldDB" id="G3ANU7"/>
<dbReference type="InterPro" id="IPR040347">
    <property type="entry name" value="YBP1/2"/>
</dbReference>
<evidence type="ECO:0000313" key="2">
    <source>
        <dbReference type="EMBL" id="EGW32572.1"/>
    </source>
</evidence>
<dbReference type="FunCoup" id="G3ANU7">
    <property type="interactions" value="76"/>
</dbReference>
<dbReference type="GO" id="GO:0034599">
    <property type="term" value="P:cellular response to oxidative stress"/>
    <property type="evidence" value="ECO:0007669"/>
    <property type="project" value="InterPro"/>
</dbReference>
<name>G3ANU7_SPAPN</name>
<sequence>MSETDVSSDTTIEPFVFEKVLENLEAGCRDAIATKDYLSYSTLLDIYLSEPSKYTNEEKEKLLQSILDILQEHPDLTYKIGWDLPSLLLPYVDSDYQFNKGIRNSPCVYKILKSFECLARHGNPKELFLKCCELLSTIKVTDSPSTIKPEFQENFFDIKLYCIFELIDACLKRIQTLYPSRFLSMTVTSYINLAYVNLVRGQWSATNAHFILKRAYSFARNYINPPLPDQIDPELTKEELAKITEDEEYLQRKLLTGFLTQLVSYTSKLGAEGYSIDMFSWLQNKSKKSKLTFHFQIDPVLYDRLVELAYSYDIPLRDDFKKFIADSNAIFKEFEFKDDTDEDDLSGEIFERLVVDYQKNLFTSIIDSDSKSINDSIIGELILHTHVVCTKKSFDHVDVSIYDAVVMGLRILIPQMVQPSFVNRGAFDVAVFWSWYAIYQTGLKRKKPEVEFAAIPKLLLRLYMQSILFTIIHCKEQPNHRFMLFTLLSKILCLAPENTGYEFIKDTLENCPYEATKAPVIGVYKELLLKDKFEPVDNLEEEFSKASLDDKNRENDKEQNGDKKEDKPIVPPPLPRRSTGKSHKFFTFTEERLDDLLTLILFAQSSTFIANEDKSVSIDPATLSTLAAYLNLLIVLKKDKILLENKDKLDRVLRVVENNIDAVQTKHKNNPEANQFEFNAAGMLELTIERFKD</sequence>
<evidence type="ECO:0000313" key="3">
    <source>
        <dbReference type="Proteomes" id="UP000000709"/>
    </source>
</evidence>
<dbReference type="InterPro" id="IPR013877">
    <property type="entry name" value="YAP-bd/ALF4/Glomulin"/>
</dbReference>
<dbReference type="Pfam" id="PF08568">
    <property type="entry name" value="Kinetochor_Ybp2"/>
    <property type="match status" value="1"/>
</dbReference>
<dbReference type="RefSeq" id="XP_007375848.1">
    <property type="nucleotide sequence ID" value="XM_007375786.1"/>
</dbReference>
<dbReference type="HOGENOM" id="CLU_024514_0_0_1"/>
<dbReference type="OMA" id="TYEIGWD"/>
<organism evidence="3">
    <name type="scientific">Spathaspora passalidarum (strain NRRL Y-27907 / 11-Y1)</name>
    <dbReference type="NCBI Taxonomy" id="619300"/>
    <lineage>
        <taxon>Eukaryota</taxon>
        <taxon>Fungi</taxon>
        <taxon>Dikarya</taxon>
        <taxon>Ascomycota</taxon>
        <taxon>Saccharomycotina</taxon>
        <taxon>Pichiomycetes</taxon>
        <taxon>Debaryomycetaceae</taxon>
        <taxon>Spathaspora</taxon>
    </lineage>
</organism>
<evidence type="ECO:0000256" key="1">
    <source>
        <dbReference type="SAM" id="MobiDB-lite"/>
    </source>
</evidence>
<gene>
    <name evidence="2" type="ORF">SPAPADRAFT_61643</name>
</gene>
<dbReference type="EMBL" id="GL996502">
    <property type="protein sequence ID" value="EGW32572.1"/>
    <property type="molecule type" value="Genomic_DNA"/>
</dbReference>
<dbReference type="Proteomes" id="UP000000709">
    <property type="component" value="Unassembled WGS sequence"/>
</dbReference>
<dbReference type="GeneID" id="18873984"/>
<dbReference type="PANTHER" id="PTHR28020">
    <property type="entry name" value="YAP1-BINDING PROTEIN 1-RELATED"/>
    <property type="match status" value="1"/>
</dbReference>
<dbReference type="eggNOG" id="ENOG502RY9F">
    <property type="taxonomic scope" value="Eukaryota"/>
</dbReference>
<accession>G3ANU7</accession>
<protein>
    <submittedName>
        <fullName evidence="2">YAP1 binding protein 2</fullName>
    </submittedName>
</protein>
<keyword evidence="3" id="KW-1185">Reference proteome</keyword>
<dbReference type="STRING" id="619300.G3ANU7"/>
<dbReference type="GO" id="GO:0005737">
    <property type="term" value="C:cytoplasm"/>
    <property type="evidence" value="ECO:0007669"/>
    <property type="project" value="TreeGrafter"/>
</dbReference>
<dbReference type="PANTHER" id="PTHR28020:SF1">
    <property type="entry name" value="YAP1-BINDING PROTEIN 1-RELATED"/>
    <property type="match status" value="1"/>
</dbReference>